<dbReference type="EC" id="2.4.-.-" evidence="2"/>
<dbReference type="Gene3D" id="3.90.550.10">
    <property type="entry name" value="Spore Coat Polysaccharide Biosynthesis Protein SpsA, Chain A"/>
    <property type="match status" value="1"/>
</dbReference>
<evidence type="ECO:0000313" key="2">
    <source>
        <dbReference type="EMBL" id="WPL19382.1"/>
    </source>
</evidence>
<sequence>MTATSIPIQLSVVIPAYNAAAYIAECLQSVLSQQDCPPFEVIVVDDGSKDGTAELVERDFSTVRLIRKPNGGPGSARNMGVEHAEADIIVFIDADDRMLPERLAFQGRFMLDNPRFGLTFGNQHYQRKPDYDANHHRGICESLDFSELTNGYARLLMNGNFVANTACAVRWEAYRSIGGQPEDIFVGEDYAMNCAIARQWPIAASRRYLTWYREGHGGNLMKSQHTYRGPVAVLRDELLTHGQCLTPSEYRQAFKRWRQITNMLLRWVWAESGHTAVVAEMSRLRPLLPPMLYAKWFLLSMLPSSLGRSARNIKRLTIGAWSRGRVGA</sequence>
<proteinExistence type="predicted"/>
<keyword evidence="2" id="KW-0808">Transferase</keyword>
<dbReference type="CDD" id="cd00761">
    <property type="entry name" value="Glyco_tranf_GTA_type"/>
    <property type="match status" value="1"/>
</dbReference>
<dbReference type="InterPro" id="IPR029044">
    <property type="entry name" value="Nucleotide-diphossugar_trans"/>
</dbReference>
<dbReference type="Proteomes" id="UP001432180">
    <property type="component" value="Chromosome"/>
</dbReference>
<feature type="domain" description="Glycosyltransferase 2-like" evidence="1">
    <location>
        <begin position="11"/>
        <end position="142"/>
    </location>
</feature>
<dbReference type="InterPro" id="IPR001173">
    <property type="entry name" value="Glyco_trans_2-like"/>
</dbReference>
<gene>
    <name evidence="2" type="primary">epsJ</name>
    <name evidence="2" type="ORF">Thiowin_04500</name>
</gene>
<dbReference type="PANTHER" id="PTHR43685:SF14">
    <property type="entry name" value="GLYCOSYLTRANSFERASE 2-LIKE DOMAIN-CONTAINING PROTEIN"/>
    <property type="match status" value="1"/>
</dbReference>
<dbReference type="RefSeq" id="WP_328985130.1">
    <property type="nucleotide sequence ID" value="NZ_CP121472.1"/>
</dbReference>
<protein>
    <submittedName>
        <fullName evidence="2">Glycosyltransferase EpsJ</fullName>
        <ecNumber evidence="2">2.4.-.-</ecNumber>
    </submittedName>
</protein>
<reference evidence="2 3" key="1">
    <citation type="journal article" date="2023" name="Microorganisms">
        <title>Thiorhodovibrio frisius and Trv. litoralis spp. nov., Two Novel Members from a Clade of Fastidious Purple Sulfur Bacteria That Exhibit Unique Red-Shifted Light-Harvesting Capabilities.</title>
        <authorList>
            <person name="Methner A."/>
            <person name="Kuzyk S.B."/>
            <person name="Petersen J."/>
            <person name="Bauer S."/>
            <person name="Brinkmann H."/>
            <person name="Sichau K."/>
            <person name="Wanner G."/>
            <person name="Wolf J."/>
            <person name="Neumann-Schaal M."/>
            <person name="Henke P."/>
            <person name="Tank M."/>
            <person name="Sproer C."/>
            <person name="Bunk B."/>
            <person name="Overmann J."/>
        </authorList>
    </citation>
    <scope>NUCLEOTIDE SEQUENCE [LARGE SCALE GENOMIC DNA]</scope>
    <source>
        <strain evidence="2 3">DSM 6702</strain>
    </source>
</reference>
<dbReference type="Pfam" id="PF00535">
    <property type="entry name" value="Glycos_transf_2"/>
    <property type="match status" value="1"/>
</dbReference>
<organism evidence="2 3">
    <name type="scientific">Thiorhodovibrio winogradskyi</name>
    <dbReference type="NCBI Taxonomy" id="77007"/>
    <lineage>
        <taxon>Bacteria</taxon>
        <taxon>Pseudomonadati</taxon>
        <taxon>Pseudomonadota</taxon>
        <taxon>Gammaproteobacteria</taxon>
        <taxon>Chromatiales</taxon>
        <taxon>Chromatiaceae</taxon>
        <taxon>Thiorhodovibrio</taxon>
    </lineage>
</organism>
<dbReference type="InterPro" id="IPR050834">
    <property type="entry name" value="Glycosyltransf_2"/>
</dbReference>
<keyword evidence="3" id="KW-1185">Reference proteome</keyword>
<evidence type="ECO:0000259" key="1">
    <source>
        <dbReference type="Pfam" id="PF00535"/>
    </source>
</evidence>
<accession>A0ABZ0SEN6</accession>
<dbReference type="SUPFAM" id="SSF53448">
    <property type="entry name" value="Nucleotide-diphospho-sugar transferases"/>
    <property type="match status" value="1"/>
</dbReference>
<dbReference type="GO" id="GO:0016757">
    <property type="term" value="F:glycosyltransferase activity"/>
    <property type="evidence" value="ECO:0007669"/>
    <property type="project" value="UniProtKB-KW"/>
</dbReference>
<dbReference type="PANTHER" id="PTHR43685">
    <property type="entry name" value="GLYCOSYLTRANSFERASE"/>
    <property type="match status" value="1"/>
</dbReference>
<name>A0ABZ0SEN6_9GAMM</name>
<keyword evidence="2" id="KW-0328">Glycosyltransferase</keyword>
<dbReference type="EMBL" id="CP121472">
    <property type="protein sequence ID" value="WPL19382.1"/>
    <property type="molecule type" value="Genomic_DNA"/>
</dbReference>
<evidence type="ECO:0000313" key="3">
    <source>
        <dbReference type="Proteomes" id="UP001432180"/>
    </source>
</evidence>